<gene>
    <name evidence="1" type="ORF">QBC38DRAFT_531765</name>
</gene>
<organism evidence="1 2">
    <name type="scientific">Podospora fimiseda</name>
    <dbReference type="NCBI Taxonomy" id="252190"/>
    <lineage>
        <taxon>Eukaryota</taxon>
        <taxon>Fungi</taxon>
        <taxon>Dikarya</taxon>
        <taxon>Ascomycota</taxon>
        <taxon>Pezizomycotina</taxon>
        <taxon>Sordariomycetes</taxon>
        <taxon>Sordariomycetidae</taxon>
        <taxon>Sordariales</taxon>
        <taxon>Podosporaceae</taxon>
        <taxon>Podospora</taxon>
    </lineage>
</organism>
<evidence type="ECO:0000313" key="1">
    <source>
        <dbReference type="EMBL" id="KAK4225006.1"/>
    </source>
</evidence>
<sequence>MSNQKETYFLCPTWDYHSQEGPIQLGNIIISPNNPTIVLNSPNCPRPTSDTLFPPTTKVGETWSPSKFHSGRYGIWTQFLSLTLGVGADISVEHSKTIQNTFHFRSMETIQFIPTTEYLEQALAASPTALEYLRRSRFKKHLYVVTSVKIARGASAKSLHSSSGGLETKIGIDDSSDFVFAFGLRKVVVEKAGKPGQTLRQSEYTKGAMYDDQGQVSKGGNGVQFCINEEAREEVLSGAEFGGEGGKAVVVEGDEETVCVRF</sequence>
<accession>A0AAN7BK15</accession>
<reference evidence="1" key="1">
    <citation type="journal article" date="2023" name="Mol. Phylogenet. Evol.">
        <title>Genome-scale phylogeny and comparative genomics of the fungal order Sordariales.</title>
        <authorList>
            <person name="Hensen N."/>
            <person name="Bonometti L."/>
            <person name="Westerberg I."/>
            <person name="Brannstrom I.O."/>
            <person name="Guillou S."/>
            <person name="Cros-Aarteil S."/>
            <person name="Calhoun S."/>
            <person name="Haridas S."/>
            <person name="Kuo A."/>
            <person name="Mondo S."/>
            <person name="Pangilinan J."/>
            <person name="Riley R."/>
            <person name="LaButti K."/>
            <person name="Andreopoulos B."/>
            <person name="Lipzen A."/>
            <person name="Chen C."/>
            <person name="Yan M."/>
            <person name="Daum C."/>
            <person name="Ng V."/>
            <person name="Clum A."/>
            <person name="Steindorff A."/>
            <person name="Ohm R.A."/>
            <person name="Martin F."/>
            <person name="Silar P."/>
            <person name="Natvig D.O."/>
            <person name="Lalanne C."/>
            <person name="Gautier V."/>
            <person name="Ament-Velasquez S.L."/>
            <person name="Kruys A."/>
            <person name="Hutchinson M.I."/>
            <person name="Powell A.J."/>
            <person name="Barry K."/>
            <person name="Miller A.N."/>
            <person name="Grigoriev I.V."/>
            <person name="Debuchy R."/>
            <person name="Gladieux P."/>
            <person name="Hiltunen Thoren M."/>
            <person name="Johannesson H."/>
        </authorList>
    </citation>
    <scope>NUCLEOTIDE SEQUENCE</scope>
    <source>
        <strain evidence="1">CBS 990.96</strain>
    </source>
</reference>
<name>A0AAN7BK15_9PEZI</name>
<dbReference type="AlphaFoldDB" id="A0AAN7BK15"/>
<dbReference type="EMBL" id="MU865377">
    <property type="protein sequence ID" value="KAK4225006.1"/>
    <property type="molecule type" value="Genomic_DNA"/>
</dbReference>
<comment type="caution">
    <text evidence="1">The sequence shown here is derived from an EMBL/GenBank/DDBJ whole genome shotgun (WGS) entry which is preliminary data.</text>
</comment>
<proteinExistence type="predicted"/>
<evidence type="ECO:0000313" key="2">
    <source>
        <dbReference type="Proteomes" id="UP001301958"/>
    </source>
</evidence>
<reference evidence="1" key="2">
    <citation type="submission" date="2023-05" db="EMBL/GenBank/DDBJ databases">
        <authorList>
            <consortium name="Lawrence Berkeley National Laboratory"/>
            <person name="Steindorff A."/>
            <person name="Hensen N."/>
            <person name="Bonometti L."/>
            <person name="Westerberg I."/>
            <person name="Brannstrom I.O."/>
            <person name="Guillou S."/>
            <person name="Cros-Aarteil S."/>
            <person name="Calhoun S."/>
            <person name="Haridas S."/>
            <person name="Kuo A."/>
            <person name="Mondo S."/>
            <person name="Pangilinan J."/>
            <person name="Riley R."/>
            <person name="Labutti K."/>
            <person name="Andreopoulos B."/>
            <person name="Lipzen A."/>
            <person name="Chen C."/>
            <person name="Yanf M."/>
            <person name="Daum C."/>
            <person name="Ng V."/>
            <person name="Clum A."/>
            <person name="Ohm R."/>
            <person name="Martin F."/>
            <person name="Silar P."/>
            <person name="Natvig D."/>
            <person name="Lalanne C."/>
            <person name="Gautier V."/>
            <person name="Ament-Velasquez S.L."/>
            <person name="Kruys A."/>
            <person name="Hutchinson M.I."/>
            <person name="Powell A.J."/>
            <person name="Barry K."/>
            <person name="Miller A.N."/>
            <person name="Grigoriev I.V."/>
            <person name="Debuchy R."/>
            <person name="Gladieux P."/>
            <person name="Thoren M.H."/>
            <person name="Johannesson H."/>
        </authorList>
    </citation>
    <scope>NUCLEOTIDE SEQUENCE</scope>
    <source>
        <strain evidence="1">CBS 990.96</strain>
    </source>
</reference>
<keyword evidence="2" id="KW-1185">Reference proteome</keyword>
<protein>
    <submittedName>
        <fullName evidence="1">Uncharacterized protein</fullName>
    </submittedName>
</protein>
<dbReference type="Proteomes" id="UP001301958">
    <property type="component" value="Unassembled WGS sequence"/>
</dbReference>